<dbReference type="InterPro" id="IPR006935">
    <property type="entry name" value="Helicase/UvrB_N"/>
</dbReference>
<dbReference type="GO" id="GO:0016787">
    <property type="term" value="F:hydrolase activity"/>
    <property type="evidence" value="ECO:0007669"/>
    <property type="project" value="InterPro"/>
</dbReference>
<comment type="caution">
    <text evidence="2">The sequence shown here is derived from an EMBL/GenBank/DDBJ whole genome shotgun (WGS) entry which is preliminary data.</text>
</comment>
<dbReference type="SUPFAM" id="SSF52540">
    <property type="entry name" value="P-loop containing nucleoside triphosphate hydrolases"/>
    <property type="match status" value="1"/>
</dbReference>
<name>A0A2M7BYU5_9BACT</name>
<dbReference type="SMART" id="SM00487">
    <property type="entry name" value="DEXDc"/>
    <property type="match status" value="1"/>
</dbReference>
<protein>
    <recommendedName>
        <fullName evidence="1">Helicase ATP-binding domain-containing protein</fullName>
    </recommendedName>
</protein>
<dbReference type="GO" id="GO:0005829">
    <property type="term" value="C:cytosol"/>
    <property type="evidence" value="ECO:0007669"/>
    <property type="project" value="TreeGrafter"/>
</dbReference>
<dbReference type="GO" id="GO:0003677">
    <property type="term" value="F:DNA binding"/>
    <property type="evidence" value="ECO:0007669"/>
    <property type="project" value="InterPro"/>
</dbReference>
<dbReference type="InterPro" id="IPR050742">
    <property type="entry name" value="Helicase_Restrict-Modif_Enz"/>
</dbReference>
<dbReference type="Pfam" id="PF04851">
    <property type="entry name" value="ResIII"/>
    <property type="match status" value="1"/>
</dbReference>
<proteinExistence type="predicted"/>
<dbReference type="GO" id="GO:0005524">
    <property type="term" value="F:ATP binding"/>
    <property type="evidence" value="ECO:0007669"/>
    <property type="project" value="InterPro"/>
</dbReference>
<dbReference type="PANTHER" id="PTHR47396:SF1">
    <property type="entry name" value="ATP-DEPENDENT HELICASE IRC3-RELATED"/>
    <property type="match status" value="1"/>
</dbReference>
<dbReference type="InterPro" id="IPR027417">
    <property type="entry name" value="P-loop_NTPase"/>
</dbReference>
<dbReference type="PROSITE" id="PS51192">
    <property type="entry name" value="HELICASE_ATP_BIND_1"/>
    <property type="match status" value="1"/>
</dbReference>
<dbReference type="Proteomes" id="UP000230324">
    <property type="component" value="Unassembled WGS sequence"/>
</dbReference>
<dbReference type="EMBL" id="PEUV01000009">
    <property type="protein sequence ID" value="PIV12828.1"/>
    <property type="molecule type" value="Genomic_DNA"/>
</dbReference>
<dbReference type="Gene3D" id="3.40.50.300">
    <property type="entry name" value="P-loop containing nucleotide triphosphate hydrolases"/>
    <property type="match status" value="2"/>
</dbReference>
<evidence type="ECO:0000313" key="3">
    <source>
        <dbReference type="Proteomes" id="UP000230324"/>
    </source>
</evidence>
<dbReference type="CDD" id="cd18785">
    <property type="entry name" value="SF2_C"/>
    <property type="match status" value="1"/>
</dbReference>
<sequence length="730" mass="85336">MIELRNYQKKAVDSLKGKVENVLRGPETGVVIFQAPTGSGKTVMVSETLKKLAKNRKEDKKLSFIWVSVRMLHKQSKEKLEKYYEDDRLIKCSYFEDLEDRKIGENEILFINWHSINKKDINIYVRENEQDNNLNSIVQNTKEEGREIVLIVDESHHTAKSEKSRELIEVIGPKATIEVSATPQLKENVSEIEKVYLVDVKTEEMIKSEIAVNPEFMDLKVGPKDSDTIVIEQALEKRRELVKLCEKEKTNINPLMLIQLPDSRGDLLNKKEDVLRILKDKFNITEKNGKLAVWLSEEKTDNLANIDKNDNEIEVLVFKQAIALGWDCPRASILVIFRESKSFVFTIQTIGRIMRMPELKYYNSEELNKGFVFTNLPNIEITEDYAKDYVTIYESKRDNEKYNNIELYSVYLKRQRERTRLSGEFVKIFMDIAERTNLKSKITKDPNKITMPIIADGKIVDVDKKGEIERKGQIEIKLNEAELQQIFDKFIIQNCSPYAPIDSSDRMKTAIYQFFKQKYKLEKFDPAAQKTVIAKENRQFFIDIISQAKEKYKKEVIEKLSETRERIESPKWEVPLIDSYKSNAKKQIQPKSIMKPFFAVKPSEPEELFMSLLNNSNNVEWWYKNREGEKKYFAVPYIDENGTKRAFYVDFVVKFRDGKIGLFDTKSGMTAKDAGPRAEELQKYIKKQNKKHRKLFGGIVIIRGDSFFINEDEKYKYNPDDLSNWKVLEL</sequence>
<organism evidence="2 3">
    <name type="scientific">Candidatus Nealsonbacteria bacterium CG03_land_8_20_14_0_80_36_12</name>
    <dbReference type="NCBI Taxonomy" id="1974701"/>
    <lineage>
        <taxon>Bacteria</taxon>
        <taxon>Candidatus Nealsoniibacteriota</taxon>
    </lineage>
</organism>
<dbReference type="AlphaFoldDB" id="A0A2M7BYU5"/>
<reference evidence="3" key="1">
    <citation type="submission" date="2017-09" db="EMBL/GenBank/DDBJ databases">
        <title>Depth-based differentiation of microbial function through sediment-hosted aquifers and enrichment of novel symbionts in the deep terrestrial subsurface.</title>
        <authorList>
            <person name="Probst A.J."/>
            <person name="Ladd B."/>
            <person name="Jarett J.K."/>
            <person name="Geller-Mcgrath D.E."/>
            <person name="Sieber C.M.K."/>
            <person name="Emerson J.B."/>
            <person name="Anantharaman K."/>
            <person name="Thomas B.C."/>
            <person name="Malmstrom R."/>
            <person name="Stieglmeier M."/>
            <person name="Klingl A."/>
            <person name="Woyke T."/>
            <person name="Ryan C.M."/>
            <person name="Banfield J.F."/>
        </authorList>
    </citation>
    <scope>NUCLEOTIDE SEQUENCE [LARGE SCALE GENOMIC DNA]</scope>
</reference>
<accession>A0A2M7BYU5</accession>
<gene>
    <name evidence="2" type="ORF">COS47_00485</name>
</gene>
<evidence type="ECO:0000259" key="1">
    <source>
        <dbReference type="PROSITE" id="PS51192"/>
    </source>
</evidence>
<dbReference type="PANTHER" id="PTHR47396">
    <property type="entry name" value="TYPE I RESTRICTION ENZYME ECOKI R PROTEIN"/>
    <property type="match status" value="1"/>
</dbReference>
<feature type="domain" description="Helicase ATP-binding" evidence="1">
    <location>
        <begin position="22"/>
        <end position="201"/>
    </location>
</feature>
<evidence type="ECO:0000313" key="2">
    <source>
        <dbReference type="EMBL" id="PIV12828.1"/>
    </source>
</evidence>
<dbReference type="InterPro" id="IPR014001">
    <property type="entry name" value="Helicase_ATP-bd"/>
</dbReference>